<keyword evidence="1" id="KW-1133">Transmembrane helix</keyword>
<accession>X6M771</accession>
<dbReference type="PRINTS" id="PR00081">
    <property type="entry name" value="GDHRDH"/>
</dbReference>
<dbReference type="InterPro" id="IPR002347">
    <property type="entry name" value="SDR_fam"/>
</dbReference>
<keyword evidence="1" id="KW-0812">Transmembrane</keyword>
<dbReference type="GO" id="GO:0016491">
    <property type="term" value="F:oxidoreductase activity"/>
    <property type="evidence" value="ECO:0007669"/>
    <property type="project" value="TreeGrafter"/>
</dbReference>
<dbReference type="GO" id="GO:0008202">
    <property type="term" value="P:steroid metabolic process"/>
    <property type="evidence" value="ECO:0007669"/>
    <property type="project" value="TreeGrafter"/>
</dbReference>
<dbReference type="OrthoDB" id="5296at2759"/>
<dbReference type="PANTHER" id="PTHR43313">
    <property type="entry name" value="SHORT-CHAIN DEHYDROGENASE/REDUCTASE FAMILY 9C"/>
    <property type="match status" value="1"/>
</dbReference>
<dbReference type="AlphaFoldDB" id="X6M771"/>
<evidence type="ECO:0000313" key="2">
    <source>
        <dbReference type="EMBL" id="ETO09774.1"/>
    </source>
</evidence>
<proteinExistence type="predicted"/>
<dbReference type="PANTHER" id="PTHR43313:SF1">
    <property type="entry name" value="3BETA-HYDROXYSTEROID DEHYDROGENASE DHS-16"/>
    <property type="match status" value="1"/>
</dbReference>
<dbReference type="SUPFAM" id="SSF51735">
    <property type="entry name" value="NAD(P)-binding Rossmann-fold domains"/>
    <property type="match status" value="1"/>
</dbReference>
<gene>
    <name evidence="2" type="ORF">RFI_27607</name>
</gene>
<evidence type="ECO:0000313" key="3">
    <source>
        <dbReference type="Proteomes" id="UP000023152"/>
    </source>
</evidence>
<name>X6M771_RETFI</name>
<dbReference type="Pfam" id="PF00106">
    <property type="entry name" value="adh_short"/>
    <property type="match status" value="1"/>
</dbReference>
<dbReference type="EMBL" id="ASPP01023913">
    <property type="protein sequence ID" value="ETO09774.1"/>
    <property type="molecule type" value="Genomic_DNA"/>
</dbReference>
<keyword evidence="3" id="KW-1185">Reference proteome</keyword>
<keyword evidence="1" id="KW-0472">Membrane</keyword>
<dbReference type="Proteomes" id="UP000023152">
    <property type="component" value="Unassembled WGS sequence"/>
</dbReference>
<dbReference type="Gene3D" id="3.40.50.720">
    <property type="entry name" value="NAD(P)-binding Rossmann-like Domain"/>
    <property type="match status" value="1"/>
</dbReference>
<reference evidence="2 3" key="1">
    <citation type="journal article" date="2013" name="Curr. Biol.">
        <title>The Genome of the Foraminiferan Reticulomyxa filosa.</title>
        <authorList>
            <person name="Glockner G."/>
            <person name="Hulsmann N."/>
            <person name="Schleicher M."/>
            <person name="Noegel A.A."/>
            <person name="Eichinger L."/>
            <person name="Gallinger C."/>
            <person name="Pawlowski J."/>
            <person name="Sierra R."/>
            <person name="Euteneuer U."/>
            <person name="Pillet L."/>
            <person name="Moustafa A."/>
            <person name="Platzer M."/>
            <person name="Groth M."/>
            <person name="Szafranski K."/>
            <person name="Schliwa M."/>
        </authorList>
    </citation>
    <scope>NUCLEOTIDE SEQUENCE [LARGE SCALE GENOMIC DNA]</scope>
</reference>
<organism evidence="2 3">
    <name type="scientific">Reticulomyxa filosa</name>
    <dbReference type="NCBI Taxonomy" id="46433"/>
    <lineage>
        <taxon>Eukaryota</taxon>
        <taxon>Sar</taxon>
        <taxon>Rhizaria</taxon>
        <taxon>Retaria</taxon>
        <taxon>Foraminifera</taxon>
        <taxon>Monothalamids</taxon>
        <taxon>Reticulomyxidae</taxon>
        <taxon>Reticulomyxa</taxon>
    </lineage>
</organism>
<feature type="transmembrane region" description="Helical" evidence="1">
    <location>
        <begin position="58"/>
        <end position="78"/>
    </location>
</feature>
<comment type="caution">
    <text evidence="2">The sequence shown here is derived from an EMBL/GenBank/DDBJ whole genome shotgun (WGS) entry which is preliminary data.</text>
</comment>
<evidence type="ECO:0000256" key="1">
    <source>
        <dbReference type="SAM" id="Phobius"/>
    </source>
</evidence>
<sequence length="398" mass="45795">MLRTHLSLISPPIIIYADLRSFKTNKYEQEKGISVVISKKKKKQVLIICKSYLKERMIIEFVYTWLGLWLLYIALSYFSRNYLIESLNKRVVLVTGCDTGFGNYICRKLDSMGVHVIATCLLHKSTEELQQRLSKKCQVYVMDVTKKEEISQILEKVENYMKENKQLMFWGIVNNAGIVDYCAFELESSSMFEKVVEVNLLGCVNVTRFFLPLVRANTVRPQKKSTGSTKMWSRPFCKLVQNYFWNCGGAGRVVNIASVAGRIAAPYLESYHCSKCSTVEPSFTRTPLLTNACDLNACGTKFDLIVKDNPKLSQSYDKSKWLSVSKNNDSLMQTYIASDNIDQVYQCVFHALFDKYPSKSYYPNWQALFLGYAHKWIPSILLDWVVALIFDTDILYTN</sequence>
<dbReference type="InterPro" id="IPR036291">
    <property type="entry name" value="NAD(P)-bd_dom_sf"/>
</dbReference>
<protein>
    <submittedName>
        <fullName evidence="2">Uncharacterized protein</fullName>
    </submittedName>
</protein>